<reference evidence="1" key="1">
    <citation type="submission" date="2020-05" db="EMBL/GenBank/DDBJ databases">
        <authorList>
            <person name="Chiriac C."/>
            <person name="Salcher M."/>
            <person name="Ghai R."/>
            <person name="Kavagutti S V."/>
        </authorList>
    </citation>
    <scope>NUCLEOTIDE SEQUENCE</scope>
</reference>
<accession>A0A6J7CP33</accession>
<gene>
    <name evidence="1" type="ORF">UFOPK3342_00385</name>
</gene>
<dbReference type="SUPFAM" id="SSF53756">
    <property type="entry name" value="UDP-Glycosyltransferase/glycogen phosphorylase"/>
    <property type="match status" value="1"/>
</dbReference>
<organism evidence="1">
    <name type="scientific">freshwater metagenome</name>
    <dbReference type="NCBI Taxonomy" id="449393"/>
    <lineage>
        <taxon>unclassified sequences</taxon>
        <taxon>metagenomes</taxon>
        <taxon>ecological metagenomes</taxon>
    </lineage>
</organism>
<proteinExistence type="predicted"/>
<name>A0A6J7CP33_9ZZZZ</name>
<sequence>MSQPELLAAYGSAGRVRAMTEFGWDAVAAATVALYRRVIA</sequence>
<dbReference type="AlphaFoldDB" id="A0A6J7CP33"/>
<evidence type="ECO:0000313" key="1">
    <source>
        <dbReference type="EMBL" id="CAB4860332.1"/>
    </source>
</evidence>
<protein>
    <submittedName>
        <fullName evidence="1">Unannotated protein</fullName>
    </submittedName>
</protein>
<dbReference type="EMBL" id="CAFBLH010000008">
    <property type="protein sequence ID" value="CAB4860332.1"/>
    <property type="molecule type" value="Genomic_DNA"/>
</dbReference>